<evidence type="ECO:0000313" key="5">
    <source>
        <dbReference type="Proteomes" id="UP000230423"/>
    </source>
</evidence>
<name>A0A2G9UMA5_TELCI</name>
<dbReference type="GO" id="GO:0008234">
    <property type="term" value="F:cysteine-type peptidase activity"/>
    <property type="evidence" value="ECO:0007669"/>
    <property type="project" value="InterPro"/>
</dbReference>
<dbReference type="PANTHER" id="PTHR12411">
    <property type="entry name" value="CYSTEINE PROTEASE FAMILY C1-RELATED"/>
    <property type="match status" value="1"/>
</dbReference>
<protein>
    <submittedName>
        <fullName evidence="4">Papain family cysteine protease</fullName>
    </submittedName>
</protein>
<dbReference type="InterPro" id="IPR013128">
    <property type="entry name" value="Peptidase_C1A"/>
</dbReference>
<dbReference type="SMART" id="SM00645">
    <property type="entry name" value="Pept_C1"/>
    <property type="match status" value="1"/>
</dbReference>
<evidence type="ECO:0000313" key="4">
    <source>
        <dbReference type="EMBL" id="PIO71355.1"/>
    </source>
</evidence>
<dbReference type="InterPro" id="IPR038765">
    <property type="entry name" value="Papain-like_cys_pep_sf"/>
</dbReference>
<keyword evidence="5" id="KW-1185">Reference proteome</keyword>
<dbReference type="Gene3D" id="3.90.70.10">
    <property type="entry name" value="Cysteine proteinases"/>
    <property type="match status" value="1"/>
</dbReference>
<sequence>MGRSDEATEWTNNVSPDSVVKDLKQCDHKAEVVRSNDALRAQAVPTEAQAHTGAPLAEYLKENQKLFEVDPEPAVDIYKRMHMHVKYSQEKPTARFAVLEDENDDGSSCWALSSAAAISDRLCIATNGAVQVEISGDDILSCCEDCDNDGNGRYFFNLIEFLDCIVKDSCRPYQIPPCGYNTYEAYYNCHAMYKGTPACVKECQPGYDKNYTTDKYYGIASYMLPNSVTAIQRDIMKYGSVVAIYTVYQDFYHYKGGIYMHTAGNATGAHAVKIVGWGQEYNVPYWIIANSWGYDWGENGFFRMILGINDCGIEERVAGVLIGNGKK</sequence>
<reference evidence="4 5" key="1">
    <citation type="submission" date="2015-09" db="EMBL/GenBank/DDBJ databases">
        <title>Draft genome of the parasitic nematode Teladorsagia circumcincta isolate WARC Sus (inbred).</title>
        <authorList>
            <person name="Mitreva M."/>
        </authorList>
    </citation>
    <scope>NUCLEOTIDE SEQUENCE [LARGE SCALE GENOMIC DNA]</scope>
    <source>
        <strain evidence="4 5">S</strain>
    </source>
</reference>
<evidence type="ECO:0000259" key="3">
    <source>
        <dbReference type="SMART" id="SM00645"/>
    </source>
</evidence>
<evidence type="ECO:0000256" key="1">
    <source>
        <dbReference type="ARBA" id="ARBA00008455"/>
    </source>
</evidence>
<dbReference type="SUPFAM" id="SSF54001">
    <property type="entry name" value="Cysteine proteinases"/>
    <property type="match status" value="1"/>
</dbReference>
<dbReference type="EMBL" id="KZ345976">
    <property type="protein sequence ID" value="PIO71355.1"/>
    <property type="molecule type" value="Genomic_DNA"/>
</dbReference>
<dbReference type="InterPro" id="IPR000668">
    <property type="entry name" value="Peptidase_C1A_C"/>
</dbReference>
<dbReference type="PROSITE" id="PS00639">
    <property type="entry name" value="THIOL_PROTEASE_HIS"/>
    <property type="match status" value="1"/>
</dbReference>
<keyword evidence="4" id="KW-0378">Hydrolase</keyword>
<dbReference type="GO" id="GO:0006508">
    <property type="term" value="P:proteolysis"/>
    <property type="evidence" value="ECO:0007669"/>
    <property type="project" value="UniProtKB-KW"/>
</dbReference>
<keyword evidence="4" id="KW-0645">Protease</keyword>
<feature type="domain" description="Peptidase C1A papain C-terminal" evidence="3">
    <location>
        <begin position="91"/>
        <end position="321"/>
    </location>
</feature>
<dbReference type="Proteomes" id="UP000230423">
    <property type="component" value="Unassembled WGS sequence"/>
</dbReference>
<evidence type="ECO:0000256" key="2">
    <source>
        <dbReference type="ARBA" id="ARBA00023157"/>
    </source>
</evidence>
<accession>A0A2G9UMA5</accession>
<dbReference type="PRINTS" id="PR00705">
    <property type="entry name" value="PAPAIN"/>
</dbReference>
<gene>
    <name evidence="4" type="ORF">TELCIR_06752</name>
</gene>
<dbReference type="InterPro" id="IPR025661">
    <property type="entry name" value="Pept_asp_AS"/>
</dbReference>
<dbReference type="OrthoDB" id="10058785at2759"/>
<organism evidence="4 5">
    <name type="scientific">Teladorsagia circumcincta</name>
    <name type="common">Brown stomach worm</name>
    <name type="synonym">Ostertagia circumcincta</name>
    <dbReference type="NCBI Taxonomy" id="45464"/>
    <lineage>
        <taxon>Eukaryota</taxon>
        <taxon>Metazoa</taxon>
        <taxon>Ecdysozoa</taxon>
        <taxon>Nematoda</taxon>
        <taxon>Chromadorea</taxon>
        <taxon>Rhabditida</taxon>
        <taxon>Rhabditina</taxon>
        <taxon>Rhabditomorpha</taxon>
        <taxon>Strongyloidea</taxon>
        <taxon>Trichostrongylidae</taxon>
        <taxon>Teladorsagia</taxon>
    </lineage>
</organism>
<keyword evidence="2" id="KW-1015">Disulfide bond</keyword>
<comment type="similarity">
    <text evidence="1">Belongs to the peptidase C1 family.</text>
</comment>
<dbReference type="PROSITE" id="PS00640">
    <property type="entry name" value="THIOL_PROTEASE_ASN"/>
    <property type="match status" value="1"/>
</dbReference>
<dbReference type="CDD" id="cd02620">
    <property type="entry name" value="Peptidase_C1A_CathepsinB"/>
    <property type="match status" value="1"/>
</dbReference>
<dbReference type="AlphaFoldDB" id="A0A2G9UMA5"/>
<proteinExistence type="inferred from homology"/>
<dbReference type="InterPro" id="IPR025660">
    <property type="entry name" value="Pept_his_AS"/>
</dbReference>
<dbReference type="Pfam" id="PF00112">
    <property type="entry name" value="Peptidase_C1"/>
    <property type="match status" value="1"/>
</dbReference>